<proteinExistence type="inferred from homology"/>
<evidence type="ECO:0000256" key="6">
    <source>
        <dbReference type="PROSITE-ProRule" id="PRU01016"/>
    </source>
</evidence>
<name>I0H2Y4_ACTM4</name>
<evidence type="ECO:0000256" key="4">
    <source>
        <dbReference type="ARBA" id="ARBA00022691"/>
    </source>
</evidence>
<feature type="active site" evidence="6">
    <location>
        <position position="76"/>
    </location>
</feature>
<dbReference type="InterPro" id="IPR029063">
    <property type="entry name" value="SAM-dependent_MTases_sf"/>
</dbReference>
<dbReference type="REBASE" id="45915">
    <property type="entry name" value="M.Ami431ORF21510P"/>
</dbReference>
<dbReference type="Gene3D" id="3.40.50.150">
    <property type="entry name" value="Vaccinia Virus protein VP39"/>
    <property type="match status" value="1"/>
</dbReference>
<protein>
    <recommendedName>
        <fullName evidence="1">DNA (cytosine-5-)-methyltransferase</fullName>
        <ecNumber evidence="1">2.1.1.37</ecNumber>
    </recommendedName>
</protein>
<dbReference type="Pfam" id="PF00145">
    <property type="entry name" value="DNA_methylase"/>
    <property type="match status" value="1"/>
</dbReference>
<dbReference type="GO" id="GO:0003886">
    <property type="term" value="F:DNA (cytosine-5-)-methyltransferase activity"/>
    <property type="evidence" value="ECO:0007669"/>
    <property type="project" value="UniProtKB-EC"/>
</dbReference>
<gene>
    <name evidence="8" type="ordered locus">AMIS_21510</name>
</gene>
<dbReference type="GO" id="GO:0044027">
    <property type="term" value="P:negative regulation of gene expression via chromosomal CpG island methylation"/>
    <property type="evidence" value="ECO:0007669"/>
    <property type="project" value="TreeGrafter"/>
</dbReference>
<accession>I0H2Y4</accession>
<dbReference type="InterPro" id="IPR050390">
    <property type="entry name" value="C5-Methyltransferase"/>
</dbReference>
<dbReference type="OrthoDB" id="9813719at2"/>
<dbReference type="STRING" id="512565.AMIS_21510"/>
<dbReference type="SUPFAM" id="SSF53335">
    <property type="entry name" value="S-adenosyl-L-methionine-dependent methyltransferases"/>
    <property type="match status" value="1"/>
</dbReference>
<dbReference type="RefSeq" id="WP_014442266.1">
    <property type="nucleotide sequence ID" value="NC_017093.1"/>
</dbReference>
<dbReference type="GO" id="GO:0032259">
    <property type="term" value="P:methylation"/>
    <property type="evidence" value="ECO:0007669"/>
    <property type="project" value="UniProtKB-KW"/>
</dbReference>
<dbReference type="PATRIC" id="fig|512565.3.peg.2149"/>
<keyword evidence="9" id="KW-1185">Reference proteome</keyword>
<evidence type="ECO:0000256" key="3">
    <source>
        <dbReference type="ARBA" id="ARBA00022679"/>
    </source>
</evidence>
<reference evidence="8 9" key="1">
    <citation type="submission" date="2012-02" db="EMBL/GenBank/DDBJ databases">
        <title>Complete genome sequence of Actinoplanes missouriensis 431 (= NBRC 102363).</title>
        <authorList>
            <person name="Ohnishi Y."/>
            <person name="Ishikawa J."/>
            <person name="Sekine M."/>
            <person name="Hosoyama A."/>
            <person name="Harada T."/>
            <person name="Narita H."/>
            <person name="Hata T."/>
            <person name="Konno Y."/>
            <person name="Tutikane K."/>
            <person name="Fujita N."/>
            <person name="Horinouchi S."/>
            <person name="Hayakawa M."/>
        </authorList>
    </citation>
    <scope>NUCLEOTIDE SEQUENCE [LARGE SCALE GENOMIC DNA]</scope>
    <source>
        <strain evidence="9">ATCC 14538 / DSM 43046 / CBS 188.64 / JCM 3121 / NBRC 102363 / NCIMB 12654 / NRRL B-3342 / UNCC 431</strain>
    </source>
</reference>
<dbReference type="GO" id="GO:0003677">
    <property type="term" value="F:DNA binding"/>
    <property type="evidence" value="ECO:0007669"/>
    <property type="project" value="TreeGrafter"/>
</dbReference>
<dbReference type="Proteomes" id="UP000007882">
    <property type="component" value="Chromosome"/>
</dbReference>
<dbReference type="HOGENOM" id="CLU_006958_5_3_11"/>
<dbReference type="PROSITE" id="PS51679">
    <property type="entry name" value="SAM_MT_C5"/>
    <property type="match status" value="1"/>
</dbReference>
<feature type="region of interest" description="Disordered" evidence="7">
    <location>
        <begin position="265"/>
        <end position="284"/>
    </location>
</feature>
<evidence type="ECO:0000256" key="5">
    <source>
        <dbReference type="ARBA" id="ARBA00022747"/>
    </source>
</evidence>
<evidence type="ECO:0000313" key="9">
    <source>
        <dbReference type="Proteomes" id="UP000007882"/>
    </source>
</evidence>
<dbReference type="InterPro" id="IPR018117">
    <property type="entry name" value="C5_DNA_meth_AS"/>
</dbReference>
<evidence type="ECO:0000313" key="8">
    <source>
        <dbReference type="EMBL" id="BAL87371.1"/>
    </source>
</evidence>
<dbReference type="EC" id="2.1.1.37" evidence="1"/>
<evidence type="ECO:0000256" key="1">
    <source>
        <dbReference type="ARBA" id="ARBA00011975"/>
    </source>
</evidence>
<dbReference type="EMBL" id="AP012319">
    <property type="protein sequence ID" value="BAL87371.1"/>
    <property type="molecule type" value="Genomic_DNA"/>
</dbReference>
<keyword evidence="2 6" id="KW-0489">Methyltransferase</keyword>
<evidence type="ECO:0000256" key="2">
    <source>
        <dbReference type="ARBA" id="ARBA00022603"/>
    </source>
</evidence>
<feature type="region of interest" description="Disordered" evidence="7">
    <location>
        <begin position="233"/>
        <end position="253"/>
    </location>
</feature>
<dbReference type="PROSITE" id="PS00094">
    <property type="entry name" value="C5_MTASE_1"/>
    <property type="match status" value="1"/>
</dbReference>
<dbReference type="eggNOG" id="COG0270">
    <property type="taxonomic scope" value="Bacteria"/>
</dbReference>
<comment type="similarity">
    <text evidence="6">Belongs to the class I-like SAM-binding methyltransferase superfamily. C5-methyltransferase family.</text>
</comment>
<feature type="region of interest" description="Disordered" evidence="7">
    <location>
        <begin position="319"/>
        <end position="344"/>
    </location>
</feature>
<keyword evidence="3 6" id="KW-0808">Transferase</keyword>
<dbReference type="KEGG" id="ams:AMIS_21510"/>
<dbReference type="PANTHER" id="PTHR10629">
    <property type="entry name" value="CYTOSINE-SPECIFIC METHYLTRANSFERASE"/>
    <property type="match status" value="1"/>
</dbReference>
<sequence length="450" mass="47871">MMAPLKIGGQCEGYAGIFLALSELLPVEHAWYAEVDPGASKVLAHHYPDVPNHGDITAYDWATAEPVDIFTSGFPCQGFSHAGRRRGSEDERHLWPTGVLPAVRDLMPPLAVFENVQGLLTIEQGQVFGSILADLDKLGYTVSWTTVGACKVGACHHRHRVFIAATLAEARRPMSDPVAHRRPGALSGGWAPAQDVLFGDFEALRWPAAGFTQGGTAWEMPADTCGANDHILPTPKASDTGTPGRRASEGWRPPLSEVLLNLLPTPRVSDTNGAGQHGDGGPEIRTAVAMLPTPTATPYGNNQSPSQGAAIRPSLDALAPMLPTPRASDGEKGGPNQRGSSGDVMLPAAVQPERFGKYAAAVRRHELAYGLSAPDPTEPGRNGKPRLSPAFPEFMQGLPPGWLTDVVERKDALKLAGNGVNPRQCAYALQLLPTFRAAVRELTAEVQVAA</sequence>
<dbReference type="InterPro" id="IPR001525">
    <property type="entry name" value="C5_MeTfrase"/>
</dbReference>
<evidence type="ECO:0000256" key="7">
    <source>
        <dbReference type="SAM" id="MobiDB-lite"/>
    </source>
</evidence>
<keyword evidence="5" id="KW-0680">Restriction system</keyword>
<dbReference type="GO" id="GO:0009307">
    <property type="term" value="P:DNA restriction-modification system"/>
    <property type="evidence" value="ECO:0007669"/>
    <property type="project" value="UniProtKB-KW"/>
</dbReference>
<dbReference type="AlphaFoldDB" id="I0H2Y4"/>
<keyword evidence="4 6" id="KW-0949">S-adenosyl-L-methionine</keyword>
<dbReference type="PANTHER" id="PTHR10629:SF52">
    <property type="entry name" value="DNA (CYTOSINE-5)-METHYLTRANSFERASE 1"/>
    <property type="match status" value="1"/>
</dbReference>
<organism evidence="8 9">
    <name type="scientific">Actinoplanes missouriensis (strain ATCC 14538 / DSM 43046 / CBS 188.64 / JCM 3121 / NBRC 102363 / NCIMB 12654 / NRRL B-3342 / UNCC 431)</name>
    <dbReference type="NCBI Taxonomy" id="512565"/>
    <lineage>
        <taxon>Bacteria</taxon>
        <taxon>Bacillati</taxon>
        <taxon>Actinomycetota</taxon>
        <taxon>Actinomycetes</taxon>
        <taxon>Micromonosporales</taxon>
        <taxon>Micromonosporaceae</taxon>
        <taxon>Actinoplanes</taxon>
    </lineage>
</organism>